<reference evidence="8 9" key="1">
    <citation type="journal article" date="2023" name="Commun. Biol.">
        <title>Reorganization of the ancestral sex-determining regions during the evolution of trioecy in Pleodorina starrii.</title>
        <authorList>
            <person name="Takahashi K."/>
            <person name="Suzuki S."/>
            <person name="Kawai-Toyooka H."/>
            <person name="Yamamoto K."/>
            <person name="Hamaji T."/>
            <person name="Ootsuki R."/>
            <person name="Yamaguchi H."/>
            <person name="Kawachi M."/>
            <person name="Higashiyama T."/>
            <person name="Nozaki H."/>
        </authorList>
    </citation>
    <scope>NUCLEOTIDE SEQUENCE [LARGE SCALE GENOMIC DNA]</scope>
    <source>
        <strain evidence="8 9">NIES-4479</strain>
    </source>
</reference>
<evidence type="ECO:0000256" key="4">
    <source>
        <dbReference type="ARBA" id="ARBA00023136"/>
    </source>
</evidence>
<dbReference type="InterPro" id="IPR036259">
    <property type="entry name" value="MFS_trans_sf"/>
</dbReference>
<dbReference type="PROSITE" id="PS50850">
    <property type="entry name" value="MFS"/>
    <property type="match status" value="1"/>
</dbReference>
<feature type="transmembrane region" description="Helical" evidence="6">
    <location>
        <begin position="168"/>
        <end position="188"/>
    </location>
</feature>
<protein>
    <recommendedName>
        <fullName evidence="7">Major facilitator superfamily (MFS) profile domain-containing protein</fullName>
    </recommendedName>
</protein>
<evidence type="ECO:0000259" key="7">
    <source>
        <dbReference type="PROSITE" id="PS50850"/>
    </source>
</evidence>
<feature type="transmembrane region" description="Helical" evidence="6">
    <location>
        <begin position="294"/>
        <end position="315"/>
    </location>
</feature>
<accession>A0A9W6F3G0</accession>
<proteinExistence type="predicted"/>
<evidence type="ECO:0000256" key="3">
    <source>
        <dbReference type="ARBA" id="ARBA00022989"/>
    </source>
</evidence>
<dbReference type="Pfam" id="PF07690">
    <property type="entry name" value="MFS_1"/>
    <property type="match status" value="1"/>
</dbReference>
<comment type="caution">
    <text evidence="8">The sequence shown here is derived from an EMBL/GenBank/DDBJ whole genome shotgun (WGS) entry which is preliminary data.</text>
</comment>
<dbReference type="GO" id="GO:0022857">
    <property type="term" value="F:transmembrane transporter activity"/>
    <property type="evidence" value="ECO:0007669"/>
    <property type="project" value="InterPro"/>
</dbReference>
<feature type="transmembrane region" description="Helical" evidence="6">
    <location>
        <begin position="139"/>
        <end position="161"/>
    </location>
</feature>
<feature type="transmembrane region" description="Helical" evidence="6">
    <location>
        <begin position="327"/>
        <end position="349"/>
    </location>
</feature>
<feature type="domain" description="Major facilitator superfamily (MFS) profile" evidence="7">
    <location>
        <begin position="14"/>
        <end position="474"/>
    </location>
</feature>
<dbReference type="SUPFAM" id="SSF103473">
    <property type="entry name" value="MFS general substrate transporter"/>
    <property type="match status" value="1"/>
</dbReference>
<dbReference type="EMBL" id="BRXU01000009">
    <property type="protein sequence ID" value="GLC54286.1"/>
    <property type="molecule type" value="Genomic_DNA"/>
</dbReference>
<feature type="region of interest" description="Disordered" evidence="5">
    <location>
        <begin position="194"/>
        <end position="272"/>
    </location>
</feature>
<dbReference type="Proteomes" id="UP001165080">
    <property type="component" value="Unassembled WGS sequence"/>
</dbReference>
<evidence type="ECO:0000256" key="6">
    <source>
        <dbReference type="SAM" id="Phobius"/>
    </source>
</evidence>
<comment type="subcellular location">
    <subcellularLocation>
        <location evidence="1">Membrane</location>
        <topology evidence="1">Multi-pass membrane protein</topology>
    </subcellularLocation>
</comment>
<feature type="compositionally biased region" description="Gly residues" evidence="5">
    <location>
        <begin position="227"/>
        <end position="247"/>
    </location>
</feature>
<dbReference type="AlphaFoldDB" id="A0A9W6F3G0"/>
<sequence>MKSHRRQLLPQSDTLYQLIVYGNVVLYSICWMAQVPVLPYLVDKLGAAGNAQYGTLQTIFSAVQFVGGLISGPLMDRYGGRFLLAVSFAASVASYGLTATASSMWVLYLSRVPTVLQHAVLAARAIVTQLSSEADRARVLGYVAVSYSVGFMVGPAVGGLLSAVSLQFAAWVATLGSAISLATVLLLLPDVPSHAGDHHHHHQPPKEPQQHPKGQPPKQQDGDGDGKGPASGAGAGGDGTGGGGGTDGGDKGDKEQAGGASHQRGGGSSGGGAARQMLMQFVEVARRPGVLDLLAGKLLVGLGSAVFQSMFPVLLKRRYGLDPRMNGMVMSYVGALLLGGQALLVGPVISAAGEPATEYGCVAALVATYGALAAAAGSLWQLLLLLVPLSVAGMLYSNASTSRLTKATLPQQRGTALAIDMSLSSGVRMLSPALGAAALDRFGHRAVPVLAAGLIGAFWLALQLRLLSIPLQRSGRGGGSGEDVGEGKGRMGGDAGAARVGGEGEGAAGDGRAAAAAWVGAGAGAEGMRRRSVGKEE</sequence>
<keyword evidence="4 6" id="KW-0472">Membrane</keyword>
<keyword evidence="3 6" id="KW-1133">Transmembrane helix</keyword>
<dbReference type="Gene3D" id="1.20.1250.20">
    <property type="entry name" value="MFS general substrate transporter like domains"/>
    <property type="match status" value="1"/>
</dbReference>
<dbReference type="GO" id="GO:0005635">
    <property type="term" value="C:nuclear envelope"/>
    <property type="evidence" value="ECO:0007669"/>
    <property type="project" value="TreeGrafter"/>
</dbReference>
<gene>
    <name evidence="8" type="primary">PLEST001756</name>
    <name evidence="8" type="ORF">PLESTB_000843600</name>
</gene>
<feature type="compositionally biased region" description="Gly residues" evidence="5">
    <location>
        <begin position="492"/>
        <end position="507"/>
    </location>
</feature>
<feature type="region of interest" description="Disordered" evidence="5">
    <location>
        <begin position="473"/>
        <end position="507"/>
    </location>
</feature>
<feature type="transmembrane region" description="Helical" evidence="6">
    <location>
        <begin position="20"/>
        <end position="42"/>
    </location>
</feature>
<dbReference type="OrthoDB" id="440553at2759"/>
<dbReference type="InterPro" id="IPR011701">
    <property type="entry name" value="MFS"/>
</dbReference>
<evidence type="ECO:0000256" key="1">
    <source>
        <dbReference type="ARBA" id="ARBA00004141"/>
    </source>
</evidence>
<feature type="transmembrane region" description="Helical" evidence="6">
    <location>
        <begin position="369"/>
        <end position="396"/>
    </location>
</feature>
<dbReference type="PANTHER" id="PTHR24002:SF3">
    <property type="entry name" value="SOLUTE CARRIER FAMILY 22 MEMBER 18"/>
    <property type="match status" value="1"/>
</dbReference>
<feature type="transmembrane region" description="Helical" evidence="6">
    <location>
        <begin position="82"/>
        <end position="108"/>
    </location>
</feature>
<dbReference type="GO" id="GO:0016020">
    <property type="term" value="C:membrane"/>
    <property type="evidence" value="ECO:0007669"/>
    <property type="project" value="UniProtKB-SubCell"/>
</dbReference>
<evidence type="ECO:0000313" key="9">
    <source>
        <dbReference type="Proteomes" id="UP001165080"/>
    </source>
</evidence>
<dbReference type="PANTHER" id="PTHR24002">
    <property type="entry name" value="SOLUTE CARRIER FAMILY 22 MEMBER 18"/>
    <property type="match status" value="1"/>
</dbReference>
<organism evidence="8 9">
    <name type="scientific">Pleodorina starrii</name>
    <dbReference type="NCBI Taxonomy" id="330485"/>
    <lineage>
        <taxon>Eukaryota</taxon>
        <taxon>Viridiplantae</taxon>
        <taxon>Chlorophyta</taxon>
        <taxon>core chlorophytes</taxon>
        <taxon>Chlorophyceae</taxon>
        <taxon>CS clade</taxon>
        <taxon>Chlamydomonadales</taxon>
        <taxon>Volvocaceae</taxon>
        <taxon>Pleodorina</taxon>
    </lineage>
</organism>
<keyword evidence="9" id="KW-1185">Reference proteome</keyword>
<name>A0A9W6F3G0_9CHLO</name>
<feature type="transmembrane region" description="Helical" evidence="6">
    <location>
        <begin position="54"/>
        <end position="75"/>
    </location>
</feature>
<evidence type="ECO:0000256" key="2">
    <source>
        <dbReference type="ARBA" id="ARBA00022692"/>
    </source>
</evidence>
<dbReference type="PRINTS" id="PR01035">
    <property type="entry name" value="TCRTETA"/>
</dbReference>
<feature type="transmembrane region" description="Helical" evidence="6">
    <location>
        <begin position="445"/>
        <end position="467"/>
    </location>
</feature>
<dbReference type="InterPro" id="IPR020846">
    <property type="entry name" value="MFS_dom"/>
</dbReference>
<evidence type="ECO:0000313" key="8">
    <source>
        <dbReference type="EMBL" id="GLC54286.1"/>
    </source>
</evidence>
<keyword evidence="2 6" id="KW-0812">Transmembrane</keyword>
<evidence type="ECO:0000256" key="5">
    <source>
        <dbReference type="SAM" id="MobiDB-lite"/>
    </source>
</evidence>
<dbReference type="InterPro" id="IPR001958">
    <property type="entry name" value="Tet-R_TetA/multi-R_MdtG-like"/>
</dbReference>